<reference evidence="1" key="2">
    <citation type="journal article" date="2015" name="Fish Shellfish Immunol.">
        <title>Early steps in the European eel (Anguilla anguilla)-Vibrio vulnificus interaction in the gills: Role of the RtxA13 toxin.</title>
        <authorList>
            <person name="Callol A."/>
            <person name="Pajuelo D."/>
            <person name="Ebbesson L."/>
            <person name="Teles M."/>
            <person name="MacKenzie S."/>
            <person name="Amaro C."/>
        </authorList>
    </citation>
    <scope>NUCLEOTIDE SEQUENCE</scope>
</reference>
<proteinExistence type="predicted"/>
<sequence>MTATETKQVSFSPLLKIIARRVYLFTFIAPAVSVQ</sequence>
<dbReference type="AlphaFoldDB" id="A0A0E9QCA5"/>
<protein>
    <submittedName>
        <fullName evidence="1">Uncharacterized protein</fullName>
    </submittedName>
</protein>
<organism evidence="1">
    <name type="scientific">Anguilla anguilla</name>
    <name type="common">European freshwater eel</name>
    <name type="synonym">Muraena anguilla</name>
    <dbReference type="NCBI Taxonomy" id="7936"/>
    <lineage>
        <taxon>Eukaryota</taxon>
        <taxon>Metazoa</taxon>
        <taxon>Chordata</taxon>
        <taxon>Craniata</taxon>
        <taxon>Vertebrata</taxon>
        <taxon>Euteleostomi</taxon>
        <taxon>Actinopterygii</taxon>
        <taxon>Neopterygii</taxon>
        <taxon>Teleostei</taxon>
        <taxon>Anguilliformes</taxon>
        <taxon>Anguillidae</taxon>
        <taxon>Anguilla</taxon>
    </lineage>
</organism>
<evidence type="ECO:0000313" key="1">
    <source>
        <dbReference type="EMBL" id="JAH14506.1"/>
    </source>
</evidence>
<name>A0A0E9QCA5_ANGAN</name>
<reference evidence="1" key="1">
    <citation type="submission" date="2014-11" db="EMBL/GenBank/DDBJ databases">
        <authorList>
            <person name="Amaro Gonzalez C."/>
        </authorList>
    </citation>
    <scope>NUCLEOTIDE SEQUENCE</scope>
</reference>
<accession>A0A0E9QCA5</accession>
<dbReference type="EMBL" id="GBXM01094071">
    <property type="protein sequence ID" value="JAH14506.1"/>
    <property type="molecule type" value="Transcribed_RNA"/>
</dbReference>